<keyword evidence="2 6" id="KW-0813">Transport</keyword>
<dbReference type="OrthoDB" id="5244012at2"/>
<dbReference type="PROSITE" id="PS50928">
    <property type="entry name" value="ABC_TM1"/>
    <property type="match status" value="1"/>
</dbReference>
<evidence type="ECO:0000313" key="8">
    <source>
        <dbReference type="EMBL" id="BCJ26466.1"/>
    </source>
</evidence>
<dbReference type="Pfam" id="PF00528">
    <property type="entry name" value="BPD_transp_1"/>
    <property type="match status" value="1"/>
</dbReference>
<dbReference type="RefSeq" id="WP_030446933.1">
    <property type="nucleotide sequence ID" value="NZ_AP023354.1"/>
</dbReference>
<dbReference type="Gene3D" id="1.10.3720.10">
    <property type="entry name" value="MetI-like"/>
    <property type="match status" value="1"/>
</dbReference>
<dbReference type="AlphaFoldDB" id="A0A810KVX4"/>
<comment type="similarity">
    <text evidence="6">Belongs to the binding-protein-dependent transport system permease family.</text>
</comment>
<keyword evidence="4 6" id="KW-1133">Transmembrane helix</keyword>
<dbReference type="KEGG" id="aser:Asera_05740"/>
<proteinExistence type="inferred from homology"/>
<evidence type="ECO:0000256" key="2">
    <source>
        <dbReference type="ARBA" id="ARBA00022448"/>
    </source>
</evidence>
<organism evidence="8 9">
    <name type="scientific">Actinocatenispora sera</name>
    <dbReference type="NCBI Taxonomy" id="390989"/>
    <lineage>
        <taxon>Bacteria</taxon>
        <taxon>Bacillati</taxon>
        <taxon>Actinomycetota</taxon>
        <taxon>Actinomycetes</taxon>
        <taxon>Micromonosporales</taxon>
        <taxon>Micromonosporaceae</taxon>
        <taxon>Actinocatenispora</taxon>
    </lineage>
</organism>
<dbReference type="PANTHER" id="PTHR30177:SF33">
    <property type="entry name" value="POSSIBLE OSMOPROTECTANT (GLYCINE BETAINE_CARNITINE_CHOLINE_L-PROLINE) TRANSPORT INTEGRAL MEMBRANE PROTEIN ABC TRANSPORTER PROZ"/>
    <property type="match status" value="1"/>
</dbReference>
<gene>
    <name evidence="8" type="ORF">Asera_05740</name>
</gene>
<feature type="transmembrane region" description="Helical" evidence="6">
    <location>
        <begin position="32"/>
        <end position="55"/>
    </location>
</feature>
<dbReference type="SUPFAM" id="SSF161098">
    <property type="entry name" value="MetI-like"/>
    <property type="match status" value="1"/>
</dbReference>
<dbReference type="GO" id="GO:0031460">
    <property type="term" value="P:glycine betaine transport"/>
    <property type="evidence" value="ECO:0007669"/>
    <property type="project" value="TreeGrafter"/>
</dbReference>
<evidence type="ECO:0000259" key="7">
    <source>
        <dbReference type="PROSITE" id="PS50928"/>
    </source>
</evidence>
<dbReference type="InterPro" id="IPR051204">
    <property type="entry name" value="ABC_transp_perm/SBD"/>
</dbReference>
<feature type="transmembrane region" description="Helical" evidence="6">
    <location>
        <begin position="155"/>
        <end position="178"/>
    </location>
</feature>
<dbReference type="CDD" id="cd06261">
    <property type="entry name" value="TM_PBP2"/>
    <property type="match status" value="1"/>
</dbReference>
<evidence type="ECO:0000256" key="3">
    <source>
        <dbReference type="ARBA" id="ARBA00022692"/>
    </source>
</evidence>
<dbReference type="EMBL" id="AP023354">
    <property type="protein sequence ID" value="BCJ26466.1"/>
    <property type="molecule type" value="Genomic_DNA"/>
</dbReference>
<dbReference type="GO" id="GO:0005886">
    <property type="term" value="C:plasma membrane"/>
    <property type="evidence" value="ECO:0007669"/>
    <property type="project" value="UniProtKB-SubCell"/>
</dbReference>
<accession>A0A810KVX4</accession>
<dbReference type="InterPro" id="IPR035906">
    <property type="entry name" value="MetI-like_sf"/>
</dbReference>
<dbReference type="GO" id="GO:0055085">
    <property type="term" value="P:transmembrane transport"/>
    <property type="evidence" value="ECO:0007669"/>
    <property type="project" value="InterPro"/>
</dbReference>
<sequence>MSSIVSQAWVWLNDPLNWTNSDGILALTWQHLWISAASVAIGCAIAWPIGIWLGHHGRGGGLVVGVSNLTRAIPTLALLSIFPLTILGFGPWSAVAALAVFAIPPLLANAVLGLREVDPSARDAAYGMGLSGWQVLFRVELPLSVPYLASGFRTAAVQVVATTTLAALVGGPGLGAIINEGFGLGIASGGGEVLAGGLLVVVLCLLVEGVLVLVERAVTPRPLRHTRRRTRRRASKPALAR</sequence>
<evidence type="ECO:0000313" key="9">
    <source>
        <dbReference type="Proteomes" id="UP000680750"/>
    </source>
</evidence>
<comment type="subcellular location">
    <subcellularLocation>
        <location evidence="6">Cell membrane</location>
        <topology evidence="6">Multi-pass membrane protein</topology>
    </subcellularLocation>
    <subcellularLocation>
        <location evidence="1">Membrane</location>
        <topology evidence="1">Multi-pass membrane protein</topology>
    </subcellularLocation>
</comment>
<evidence type="ECO:0000256" key="5">
    <source>
        <dbReference type="ARBA" id="ARBA00023136"/>
    </source>
</evidence>
<feature type="transmembrane region" description="Helical" evidence="6">
    <location>
        <begin position="76"/>
        <end position="104"/>
    </location>
</feature>
<protein>
    <recommendedName>
        <fullName evidence="7">ABC transmembrane type-1 domain-containing protein</fullName>
    </recommendedName>
</protein>
<feature type="domain" description="ABC transmembrane type-1" evidence="7">
    <location>
        <begin position="28"/>
        <end position="211"/>
    </location>
</feature>
<keyword evidence="5 6" id="KW-0472">Membrane</keyword>
<dbReference type="InterPro" id="IPR000515">
    <property type="entry name" value="MetI-like"/>
</dbReference>
<dbReference type="PANTHER" id="PTHR30177">
    <property type="entry name" value="GLYCINE BETAINE/L-PROLINE TRANSPORT SYSTEM PERMEASE PROTEIN PROW"/>
    <property type="match status" value="1"/>
</dbReference>
<evidence type="ECO:0000256" key="6">
    <source>
        <dbReference type="RuleBase" id="RU363032"/>
    </source>
</evidence>
<feature type="transmembrane region" description="Helical" evidence="6">
    <location>
        <begin position="193"/>
        <end position="214"/>
    </location>
</feature>
<keyword evidence="3 6" id="KW-0812">Transmembrane</keyword>
<keyword evidence="9" id="KW-1185">Reference proteome</keyword>
<evidence type="ECO:0000256" key="4">
    <source>
        <dbReference type="ARBA" id="ARBA00022989"/>
    </source>
</evidence>
<dbReference type="Proteomes" id="UP000680750">
    <property type="component" value="Chromosome"/>
</dbReference>
<evidence type="ECO:0000256" key="1">
    <source>
        <dbReference type="ARBA" id="ARBA00004141"/>
    </source>
</evidence>
<reference evidence="8" key="1">
    <citation type="submission" date="2020-08" db="EMBL/GenBank/DDBJ databases">
        <title>Whole genome shotgun sequence of Actinocatenispora sera NBRC 101916.</title>
        <authorList>
            <person name="Komaki H."/>
            <person name="Tamura T."/>
        </authorList>
    </citation>
    <scope>NUCLEOTIDE SEQUENCE</scope>
    <source>
        <strain evidence="8">NBRC 101916</strain>
    </source>
</reference>
<name>A0A810KVX4_9ACTN</name>